<dbReference type="InterPro" id="IPR050090">
    <property type="entry name" value="Tyrosine_recombinase_XerCD"/>
</dbReference>
<dbReference type="RefSeq" id="WP_309320270.1">
    <property type="nucleotide sequence ID" value="NZ_CP120678.1"/>
</dbReference>
<evidence type="ECO:0000256" key="2">
    <source>
        <dbReference type="ARBA" id="ARBA00022908"/>
    </source>
</evidence>
<evidence type="ECO:0000256" key="3">
    <source>
        <dbReference type="ARBA" id="ARBA00023125"/>
    </source>
</evidence>
<protein>
    <submittedName>
        <fullName evidence="8">Site-specific integrase</fullName>
    </submittedName>
</protein>
<keyword evidence="2" id="KW-0229">DNA integration</keyword>
<dbReference type="Gene3D" id="1.10.443.10">
    <property type="entry name" value="Intergrase catalytic core"/>
    <property type="match status" value="1"/>
</dbReference>
<comment type="similarity">
    <text evidence="1">Belongs to the 'phage' integrase family.</text>
</comment>
<proteinExistence type="inferred from homology"/>
<dbReference type="InterPro" id="IPR013762">
    <property type="entry name" value="Integrase-like_cat_sf"/>
</dbReference>
<accession>A0A9Y2EUW5</accession>
<keyword evidence="9" id="KW-1185">Reference proteome</keyword>
<dbReference type="GO" id="GO:0015074">
    <property type="term" value="P:DNA integration"/>
    <property type="evidence" value="ECO:0007669"/>
    <property type="project" value="UniProtKB-KW"/>
</dbReference>
<dbReference type="PANTHER" id="PTHR30349">
    <property type="entry name" value="PHAGE INTEGRASE-RELATED"/>
    <property type="match status" value="1"/>
</dbReference>
<sequence length="410" mass="47017">MANKRFHGEGTVSFNPKRNNYEARFSYLDPKTGKTKRKSFSALTAREAVSRGKQWKKEVENGLLPNFEKITLWEWLKFWLDNYAKNKVREKTFAKYESCLRCYIKPSLGNMQIRKLTGVQVQHVLNELLEKGGKGEIGISTSTINATRKYLRAALDQAQKDGVVKKNVVEGTVALKNVKSEINILTFEQSNELIRVSKNFKLEYGQVPFIFIVLALETGMRFGELIGLKWDCVDLENGLIYVKRTINTSKPSLNFQDTKTAKSRRQISLMESTIRALKIYRAWQNAHKEKLGDKYHENDLVITNIFGNVLHPSNFTRRIFKPLLKKVGISESFRAHDLRHTHASQLLMSGVNPKIVQERMGHATVAMTLNTYSHLLPNLQGEAIKSLEKTINFHVKKSNEKECEIGEIQQ</sequence>
<dbReference type="PANTHER" id="PTHR30349:SF64">
    <property type="entry name" value="PROPHAGE INTEGRASE INTD-RELATED"/>
    <property type="match status" value="1"/>
</dbReference>
<evidence type="ECO:0000259" key="7">
    <source>
        <dbReference type="PROSITE" id="PS51900"/>
    </source>
</evidence>
<keyword evidence="3 5" id="KW-0238">DNA-binding</keyword>
<dbReference type="GO" id="GO:0003677">
    <property type="term" value="F:DNA binding"/>
    <property type="evidence" value="ECO:0007669"/>
    <property type="project" value="UniProtKB-UniRule"/>
</dbReference>
<dbReference type="InterPro" id="IPR010998">
    <property type="entry name" value="Integrase_recombinase_N"/>
</dbReference>
<evidence type="ECO:0000313" key="9">
    <source>
        <dbReference type="Proteomes" id="UP001243623"/>
    </source>
</evidence>
<dbReference type="PROSITE" id="PS51898">
    <property type="entry name" value="TYR_RECOMBINASE"/>
    <property type="match status" value="1"/>
</dbReference>
<dbReference type="SUPFAM" id="SSF56349">
    <property type="entry name" value="DNA breaking-rejoining enzymes"/>
    <property type="match status" value="1"/>
</dbReference>
<dbReference type="AlphaFoldDB" id="A0A9Y2EUW5"/>
<dbReference type="InterPro" id="IPR004107">
    <property type="entry name" value="Integrase_SAM-like_N"/>
</dbReference>
<dbReference type="GO" id="GO:0006310">
    <property type="term" value="P:DNA recombination"/>
    <property type="evidence" value="ECO:0007669"/>
    <property type="project" value="UniProtKB-KW"/>
</dbReference>
<feature type="domain" description="Tyr recombinase" evidence="6">
    <location>
        <begin position="180"/>
        <end position="385"/>
    </location>
</feature>
<evidence type="ECO:0000256" key="4">
    <source>
        <dbReference type="ARBA" id="ARBA00023172"/>
    </source>
</evidence>
<dbReference type="KEGG" id="sgbi:P3F81_07995"/>
<dbReference type="Proteomes" id="UP001243623">
    <property type="component" value="Chromosome"/>
</dbReference>
<dbReference type="EMBL" id="CP120678">
    <property type="protein sequence ID" value="WIW69859.1"/>
    <property type="molecule type" value="Genomic_DNA"/>
</dbReference>
<keyword evidence="4" id="KW-0233">DNA recombination</keyword>
<evidence type="ECO:0000259" key="6">
    <source>
        <dbReference type="PROSITE" id="PS51898"/>
    </source>
</evidence>
<reference evidence="8" key="1">
    <citation type="submission" date="2023-03" db="EMBL/GenBank/DDBJ databases">
        <title>Selenobaculum gbiensis gen. nov. sp. nov., a new bacterium isolated from the gut microbiota of IBD patient.</title>
        <authorList>
            <person name="Yeo S."/>
            <person name="Park H."/>
            <person name="Huh C.S."/>
        </authorList>
    </citation>
    <scope>NUCLEOTIDE SEQUENCE</scope>
    <source>
        <strain evidence="8">ICN-92133</strain>
    </source>
</reference>
<dbReference type="Gene3D" id="1.10.150.130">
    <property type="match status" value="1"/>
</dbReference>
<dbReference type="InterPro" id="IPR044068">
    <property type="entry name" value="CB"/>
</dbReference>
<evidence type="ECO:0000313" key="8">
    <source>
        <dbReference type="EMBL" id="WIW69859.1"/>
    </source>
</evidence>
<gene>
    <name evidence="8" type="ORF">P3F81_07995</name>
</gene>
<dbReference type="InterPro" id="IPR002104">
    <property type="entry name" value="Integrase_catalytic"/>
</dbReference>
<dbReference type="Pfam" id="PF14659">
    <property type="entry name" value="Phage_int_SAM_3"/>
    <property type="match status" value="1"/>
</dbReference>
<dbReference type="Pfam" id="PF00589">
    <property type="entry name" value="Phage_integrase"/>
    <property type="match status" value="1"/>
</dbReference>
<dbReference type="PROSITE" id="PS51900">
    <property type="entry name" value="CB"/>
    <property type="match status" value="1"/>
</dbReference>
<feature type="domain" description="Core-binding (CB)" evidence="7">
    <location>
        <begin position="70"/>
        <end position="159"/>
    </location>
</feature>
<dbReference type="CDD" id="cd01189">
    <property type="entry name" value="INT_ICEBs1_C_like"/>
    <property type="match status" value="1"/>
</dbReference>
<evidence type="ECO:0000256" key="5">
    <source>
        <dbReference type="PROSITE-ProRule" id="PRU01248"/>
    </source>
</evidence>
<name>A0A9Y2EUW5_9FIRM</name>
<evidence type="ECO:0000256" key="1">
    <source>
        <dbReference type="ARBA" id="ARBA00008857"/>
    </source>
</evidence>
<organism evidence="8 9">
    <name type="scientific">Selenobaculum gibii</name>
    <dbReference type="NCBI Taxonomy" id="3054208"/>
    <lineage>
        <taxon>Bacteria</taxon>
        <taxon>Bacillati</taxon>
        <taxon>Bacillota</taxon>
        <taxon>Negativicutes</taxon>
        <taxon>Selenomonadales</taxon>
        <taxon>Selenomonadaceae</taxon>
        <taxon>Selenobaculum</taxon>
    </lineage>
</organism>
<dbReference type="InterPro" id="IPR011010">
    <property type="entry name" value="DNA_brk_join_enz"/>
</dbReference>